<dbReference type="RefSeq" id="WP_149112042.1">
    <property type="nucleotide sequence ID" value="NZ_CP042425.1"/>
</dbReference>
<dbReference type="EMBL" id="CP042425">
    <property type="protein sequence ID" value="QEL17425.1"/>
    <property type="molecule type" value="Genomic_DNA"/>
</dbReference>
<dbReference type="AlphaFoldDB" id="A0A5C1AFQ6"/>
<organism evidence="2 3">
    <name type="scientific">Limnoglobus roseus</name>
    <dbReference type="NCBI Taxonomy" id="2598579"/>
    <lineage>
        <taxon>Bacteria</taxon>
        <taxon>Pseudomonadati</taxon>
        <taxon>Planctomycetota</taxon>
        <taxon>Planctomycetia</taxon>
        <taxon>Gemmatales</taxon>
        <taxon>Gemmataceae</taxon>
        <taxon>Limnoglobus</taxon>
    </lineage>
</organism>
<dbReference type="KEGG" id="lrs:PX52LOC_04414"/>
<name>A0A5C1AFQ6_9BACT</name>
<feature type="region of interest" description="Disordered" evidence="1">
    <location>
        <begin position="1"/>
        <end position="24"/>
    </location>
</feature>
<accession>A0A5C1AFQ6</accession>
<proteinExistence type="predicted"/>
<sequence>MAKKPTKPAPKTPAAPPTTLAKVKKAVTGSAEKVAEIATDVAHAAEKHVVTPVGQAVGLVKKPKAKPARAKKNSTAPKAAAPIPPRSTSPSGKLMSKNLAPVPKEATAKGATKVKGKPKE</sequence>
<keyword evidence="3" id="KW-1185">Reference proteome</keyword>
<feature type="compositionally biased region" description="Pro residues" evidence="1">
    <location>
        <begin position="7"/>
        <end position="16"/>
    </location>
</feature>
<protein>
    <submittedName>
        <fullName evidence="2">Uncharacterized protein</fullName>
    </submittedName>
</protein>
<feature type="compositionally biased region" description="Basic residues" evidence="1">
    <location>
        <begin position="61"/>
        <end position="72"/>
    </location>
</feature>
<evidence type="ECO:0000313" key="2">
    <source>
        <dbReference type="EMBL" id="QEL17425.1"/>
    </source>
</evidence>
<feature type="region of interest" description="Disordered" evidence="1">
    <location>
        <begin position="61"/>
        <end position="120"/>
    </location>
</feature>
<gene>
    <name evidence="2" type="ORF">PX52LOC_04414</name>
</gene>
<evidence type="ECO:0000313" key="3">
    <source>
        <dbReference type="Proteomes" id="UP000324974"/>
    </source>
</evidence>
<evidence type="ECO:0000256" key="1">
    <source>
        <dbReference type="SAM" id="MobiDB-lite"/>
    </source>
</evidence>
<reference evidence="3" key="1">
    <citation type="submission" date="2019-08" db="EMBL/GenBank/DDBJ databases">
        <title>Limnoglobus roseus gen. nov., sp. nov., a novel freshwater planctomycete with a giant genome from the family Gemmataceae.</title>
        <authorList>
            <person name="Kulichevskaya I.S."/>
            <person name="Naumoff D.G."/>
            <person name="Miroshnikov K."/>
            <person name="Ivanova A."/>
            <person name="Philippov D.A."/>
            <person name="Hakobyan A."/>
            <person name="Rijpstra I.C."/>
            <person name="Sinninghe Damste J.S."/>
            <person name="Liesack W."/>
            <person name="Dedysh S.N."/>
        </authorList>
    </citation>
    <scope>NUCLEOTIDE SEQUENCE [LARGE SCALE GENOMIC DNA]</scope>
    <source>
        <strain evidence="3">PX52</strain>
    </source>
</reference>
<dbReference type="Proteomes" id="UP000324974">
    <property type="component" value="Chromosome"/>
</dbReference>